<accession>A0ABS3JJB0</accession>
<reference evidence="2 3" key="1">
    <citation type="submission" date="2021-03" db="EMBL/GenBank/DDBJ databases">
        <title>Fibrella sp. HMF5405 genome sequencing and assembly.</title>
        <authorList>
            <person name="Kang H."/>
            <person name="Kim H."/>
            <person name="Bae S."/>
            <person name="Joh K."/>
        </authorList>
    </citation>
    <scope>NUCLEOTIDE SEQUENCE [LARGE SCALE GENOMIC DNA]</scope>
    <source>
        <strain evidence="2 3">HMF5405</strain>
    </source>
</reference>
<dbReference type="SUPFAM" id="SSF55729">
    <property type="entry name" value="Acyl-CoA N-acyltransferases (Nat)"/>
    <property type="match status" value="1"/>
</dbReference>
<dbReference type="InterPro" id="IPR007472">
    <property type="entry name" value="N-end_Aminoacyl_Trfase_C"/>
</dbReference>
<comment type="caution">
    <text evidence="2">The sequence shown here is derived from an EMBL/GenBank/DDBJ whole genome shotgun (WGS) entry which is preliminary data.</text>
</comment>
<keyword evidence="3" id="KW-1185">Reference proteome</keyword>
<gene>
    <name evidence="2" type="ORF">J2I46_15980</name>
</gene>
<dbReference type="Proteomes" id="UP000664628">
    <property type="component" value="Unassembled WGS sequence"/>
</dbReference>
<evidence type="ECO:0000313" key="3">
    <source>
        <dbReference type="Proteomes" id="UP000664628"/>
    </source>
</evidence>
<evidence type="ECO:0000259" key="1">
    <source>
        <dbReference type="Pfam" id="PF04377"/>
    </source>
</evidence>
<name>A0ABS3JJB0_9BACT</name>
<dbReference type="PANTHER" id="PTHR21367">
    <property type="entry name" value="ARGININE-TRNA-PROTEIN TRANSFERASE 1"/>
    <property type="match status" value="1"/>
</dbReference>
<dbReference type="GO" id="GO:0016740">
    <property type="term" value="F:transferase activity"/>
    <property type="evidence" value="ECO:0007669"/>
    <property type="project" value="UniProtKB-KW"/>
</dbReference>
<dbReference type="RefSeq" id="WP_207330153.1">
    <property type="nucleotide sequence ID" value="NZ_JAFMYW010000004.1"/>
</dbReference>
<proteinExistence type="predicted"/>
<dbReference type="InterPro" id="IPR016181">
    <property type="entry name" value="Acyl_CoA_acyltransferase"/>
</dbReference>
<dbReference type="Pfam" id="PF04377">
    <property type="entry name" value="ATE_C"/>
    <property type="match status" value="1"/>
</dbReference>
<protein>
    <submittedName>
        <fullName evidence="2">Arginine-tRNA-protein transferase</fullName>
    </submittedName>
</protein>
<sequence length="221" mass="26046">MERSRLDLFLSRGYFRMQQQVFTCRYVYFDEVRYPVHWLRIVLAAVSLGSKQKRLFRINERFDATVKPLVITDELESLYDEYWNSLDFDAPYSVESCLLEGSPRTIFDTYVIEIRDQGKLIAAGIFDNGDQSIAGIMNFYHPDYRKHSLGKYLMLLKIQYAQQQHKAYYYPGYLIGQYPKFDYKLFACEAATEVYDALNGDWLPFSWETARVLESANLEES</sequence>
<organism evidence="2 3">
    <name type="scientific">Fibrella forsythiae</name>
    <dbReference type="NCBI Taxonomy" id="2817061"/>
    <lineage>
        <taxon>Bacteria</taxon>
        <taxon>Pseudomonadati</taxon>
        <taxon>Bacteroidota</taxon>
        <taxon>Cytophagia</taxon>
        <taxon>Cytophagales</taxon>
        <taxon>Spirosomataceae</taxon>
        <taxon>Fibrella</taxon>
    </lineage>
</organism>
<dbReference type="PANTHER" id="PTHR21367:SF1">
    <property type="entry name" value="ARGINYL-TRNA--PROTEIN TRANSFERASE 1"/>
    <property type="match status" value="1"/>
</dbReference>
<keyword evidence="2" id="KW-0808">Transferase</keyword>
<dbReference type="EMBL" id="JAFMYW010000004">
    <property type="protein sequence ID" value="MBO0950096.1"/>
    <property type="molecule type" value="Genomic_DNA"/>
</dbReference>
<evidence type="ECO:0000313" key="2">
    <source>
        <dbReference type="EMBL" id="MBO0950096.1"/>
    </source>
</evidence>
<feature type="domain" description="N-end rule aminoacyl transferase C-terminal" evidence="1">
    <location>
        <begin position="78"/>
        <end position="184"/>
    </location>
</feature>
<dbReference type="InterPro" id="IPR030700">
    <property type="entry name" value="N-end_Aminoacyl_Trfase"/>
</dbReference>